<evidence type="ECO:0000256" key="1">
    <source>
        <dbReference type="SAM" id="Coils"/>
    </source>
</evidence>
<organism evidence="2">
    <name type="scientific">Tanacetum cinerariifolium</name>
    <name type="common">Dalmatian daisy</name>
    <name type="synonym">Chrysanthemum cinerariifolium</name>
    <dbReference type="NCBI Taxonomy" id="118510"/>
    <lineage>
        <taxon>Eukaryota</taxon>
        <taxon>Viridiplantae</taxon>
        <taxon>Streptophyta</taxon>
        <taxon>Embryophyta</taxon>
        <taxon>Tracheophyta</taxon>
        <taxon>Spermatophyta</taxon>
        <taxon>Magnoliopsida</taxon>
        <taxon>eudicotyledons</taxon>
        <taxon>Gunneridae</taxon>
        <taxon>Pentapetalae</taxon>
        <taxon>asterids</taxon>
        <taxon>campanulids</taxon>
        <taxon>Asterales</taxon>
        <taxon>Asteraceae</taxon>
        <taxon>Asteroideae</taxon>
        <taxon>Anthemideae</taxon>
        <taxon>Anthemidinae</taxon>
        <taxon>Tanacetum</taxon>
    </lineage>
</organism>
<evidence type="ECO:0000313" key="2">
    <source>
        <dbReference type="EMBL" id="GEU59578.1"/>
    </source>
</evidence>
<keyword evidence="1" id="KW-0175">Coiled coil</keyword>
<dbReference type="EMBL" id="BKCJ010004195">
    <property type="protein sequence ID" value="GEU59578.1"/>
    <property type="molecule type" value="Genomic_DNA"/>
</dbReference>
<gene>
    <name evidence="2" type="ORF">Tci_031556</name>
</gene>
<sequence>MYTSLGINPKPQPTYFAGYRAANARWSAAPLSTLYPFHTPEDSVYLSRSPSVAPSVPCSASAGPSHKRCRFPTTSRPIAAYAPAILPSVPADRFPPHKRIEETKEELRTLRSRVVSLERENSSLRASVREAKLCDDSTRVVLQISRTGLAEVQS</sequence>
<reference evidence="2" key="1">
    <citation type="journal article" date="2019" name="Sci. Rep.">
        <title>Draft genome of Tanacetum cinerariifolium, the natural source of mosquito coil.</title>
        <authorList>
            <person name="Yamashiro T."/>
            <person name="Shiraishi A."/>
            <person name="Satake H."/>
            <person name="Nakayama K."/>
        </authorList>
    </citation>
    <scope>NUCLEOTIDE SEQUENCE</scope>
</reference>
<proteinExistence type="predicted"/>
<feature type="coiled-coil region" evidence="1">
    <location>
        <begin position="100"/>
        <end position="127"/>
    </location>
</feature>
<name>A0A6L2LD07_TANCI</name>
<dbReference type="AlphaFoldDB" id="A0A6L2LD07"/>
<comment type="caution">
    <text evidence="2">The sequence shown here is derived from an EMBL/GenBank/DDBJ whole genome shotgun (WGS) entry which is preliminary data.</text>
</comment>
<protein>
    <submittedName>
        <fullName evidence="2">Uncharacterized protein</fullName>
    </submittedName>
</protein>
<accession>A0A6L2LD07</accession>